<dbReference type="EMBL" id="WJBU01000018">
    <property type="protein sequence ID" value="MRD48990.1"/>
    <property type="molecule type" value="Genomic_DNA"/>
</dbReference>
<keyword evidence="2 10" id="KW-0690">Ribosome biogenesis</keyword>
<feature type="binding site" evidence="10">
    <location>
        <position position="308"/>
    </location>
    <ligand>
        <name>Zn(2+)</name>
        <dbReference type="ChEBI" id="CHEBI:29105"/>
    </ligand>
</feature>
<dbReference type="AlphaFoldDB" id="A0A844AWT8"/>
<protein>
    <recommendedName>
        <fullName evidence="10">Small ribosomal subunit biogenesis GTPase RsgA</fullName>
        <ecNumber evidence="10">3.6.1.-</ecNumber>
    </recommendedName>
</protein>
<dbReference type="Proteomes" id="UP000487350">
    <property type="component" value="Unassembled WGS sequence"/>
</dbReference>
<feature type="binding site" evidence="10">
    <location>
        <begin position="161"/>
        <end position="164"/>
    </location>
    <ligand>
        <name>GTP</name>
        <dbReference type="ChEBI" id="CHEBI:37565"/>
    </ligand>
</feature>
<comment type="function">
    <text evidence="10">One of several proteins that assist in the late maturation steps of the functional core of the 30S ribosomal subunit. Helps release RbfA from mature subunits. May play a role in the assembly of ribosomal proteins into the subunit. Circularly permuted GTPase that catalyzes slow GTP hydrolysis, GTPase activity is stimulated by the 30S ribosomal subunit.</text>
</comment>
<keyword evidence="6 10" id="KW-0378">Hydrolase</keyword>
<evidence type="ECO:0000256" key="2">
    <source>
        <dbReference type="ARBA" id="ARBA00022517"/>
    </source>
</evidence>
<dbReference type="RefSeq" id="WP_153586303.1">
    <property type="nucleotide sequence ID" value="NZ_WJBU01000018.1"/>
</dbReference>
<dbReference type="Gene3D" id="3.40.50.300">
    <property type="entry name" value="P-loop containing nucleotide triphosphate hydrolases"/>
    <property type="match status" value="1"/>
</dbReference>
<evidence type="ECO:0000256" key="3">
    <source>
        <dbReference type="ARBA" id="ARBA00022723"/>
    </source>
</evidence>
<evidence type="ECO:0000256" key="10">
    <source>
        <dbReference type="HAMAP-Rule" id="MF_01820"/>
    </source>
</evidence>
<dbReference type="PROSITE" id="PS51721">
    <property type="entry name" value="G_CP"/>
    <property type="match status" value="1"/>
</dbReference>
<dbReference type="EC" id="3.6.1.-" evidence="10"/>
<dbReference type="InterPro" id="IPR010914">
    <property type="entry name" value="RsgA_GTPase_dom"/>
</dbReference>
<dbReference type="CDD" id="cd01854">
    <property type="entry name" value="YjeQ_EngC"/>
    <property type="match status" value="1"/>
</dbReference>
<comment type="subcellular location">
    <subcellularLocation>
        <location evidence="10">Cytoplasm</location>
    </subcellularLocation>
</comment>
<keyword evidence="9 10" id="KW-0342">GTP-binding</keyword>
<dbReference type="PROSITE" id="PS50936">
    <property type="entry name" value="ENGC_GTPASE"/>
    <property type="match status" value="1"/>
</dbReference>
<evidence type="ECO:0000256" key="4">
    <source>
        <dbReference type="ARBA" id="ARBA00022730"/>
    </source>
</evidence>
<evidence type="ECO:0000313" key="14">
    <source>
        <dbReference type="EMBL" id="MRD48990.1"/>
    </source>
</evidence>
<feature type="binding site" evidence="10">
    <location>
        <begin position="214"/>
        <end position="222"/>
    </location>
    <ligand>
        <name>GTP</name>
        <dbReference type="ChEBI" id="CHEBI:37565"/>
    </ligand>
</feature>
<proteinExistence type="inferred from homology"/>
<evidence type="ECO:0000256" key="9">
    <source>
        <dbReference type="ARBA" id="ARBA00023134"/>
    </source>
</evidence>
<dbReference type="GO" id="GO:0003924">
    <property type="term" value="F:GTPase activity"/>
    <property type="evidence" value="ECO:0007669"/>
    <property type="project" value="UniProtKB-UniRule"/>
</dbReference>
<keyword evidence="7 10" id="KW-0862">Zinc</keyword>
<comment type="subunit">
    <text evidence="10">Monomer. Associates with 30S ribosomal subunit, binds 16S rRNA.</text>
</comment>
<evidence type="ECO:0000259" key="13">
    <source>
        <dbReference type="PROSITE" id="PS51721"/>
    </source>
</evidence>
<evidence type="ECO:0000256" key="7">
    <source>
        <dbReference type="ARBA" id="ARBA00022833"/>
    </source>
</evidence>
<keyword evidence="5 10" id="KW-0547">Nucleotide-binding</keyword>
<feature type="binding site" evidence="10">
    <location>
        <position position="302"/>
    </location>
    <ligand>
        <name>Zn(2+)</name>
        <dbReference type="ChEBI" id="CHEBI:29105"/>
    </ligand>
</feature>
<feature type="domain" description="EngC GTPase" evidence="12">
    <location>
        <begin position="122"/>
        <end position="270"/>
    </location>
</feature>
<evidence type="ECO:0000256" key="1">
    <source>
        <dbReference type="ARBA" id="ARBA00022490"/>
    </source>
</evidence>
<keyword evidence="1 10" id="KW-0963">Cytoplasm</keyword>
<keyword evidence="8 10" id="KW-0694">RNA-binding</keyword>
<dbReference type="InterPro" id="IPR004881">
    <property type="entry name" value="Ribosome_biogen_GTPase_RsgA"/>
</dbReference>
<evidence type="ECO:0000256" key="8">
    <source>
        <dbReference type="ARBA" id="ARBA00022884"/>
    </source>
</evidence>
<sequence length="362" mass="39633">MIDFDFAKLRRIGLNQELIQHIASLTSTSAVPANADDATQLMRIVETQRDQFTLHDGDSQHRARAATRLLHVLQAQATTLAVGDWVLVQQHAPGDWWITTRIPPFTHIARRANDGRRQSLASNIDTALLAMGLDADFNPRRMERYIAMAGAAGVAPVVVLTKADIGTNVQQRVAELRERLPANLPIIAVNGLDAQARVELAPWLGAGQTLVLLGSSGAGKSTLTNTLTCEPLQDTGPVRRGDGRGQHTTTSRSLHLCSEGACIIDTPGLRTWRPDADSEALAATFDDIEMLAKACQFRDCRHQGEPGCNVAAHVAADRLLNFHKLMRDAARSEQTPLDRIAERSKWKSLHKASAARLRNKRP</sequence>
<name>A0A844AWT8_9BURK</name>
<comment type="caution">
    <text evidence="14">The sequence shown here is derived from an EMBL/GenBank/DDBJ whole genome shotgun (WGS) entry which is preliminary data.</text>
</comment>
<dbReference type="GO" id="GO:0042274">
    <property type="term" value="P:ribosomal small subunit biogenesis"/>
    <property type="evidence" value="ECO:0007669"/>
    <property type="project" value="UniProtKB-UniRule"/>
</dbReference>
<dbReference type="SUPFAM" id="SSF52540">
    <property type="entry name" value="P-loop containing nucleoside triphosphate hydrolases"/>
    <property type="match status" value="1"/>
</dbReference>
<dbReference type="HAMAP" id="MF_01820">
    <property type="entry name" value="GTPase_RsgA"/>
    <property type="match status" value="1"/>
</dbReference>
<comment type="cofactor">
    <cofactor evidence="10">
        <name>Zn(2+)</name>
        <dbReference type="ChEBI" id="CHEBI:29105"/>
    </cofactor>
    <text evidence="10">Binds 1 zinc ion per subunit.</text>
</comment>
<evidence type="ECO:0000259" key="12">
    <source>
        <dbReference type="PROSITE" id="PS50936"/>
    </source>
</evidence>
<feature type="region of interest" description="Disordered" evidence="11">
    <location>
        <begin position="231"/>
        <end position="250"/>
    </location>
</feature>
<dbReference type="NCBIfam" id="TIGR00157">
    <property type="entry name" value="ribosome small subunit-dependent GTPase A"/>
    <property type="match status" value="1"/>
</dbReference>
<comment type="similarity">
    <text evidence="10">Belongs to the TRAFAC class YlqF/YawG GTPase family. RsgA subfamily.</text>
</comment>
<feature type="binding site" evidence="10">
    <location>
        <position position="300"/>
    </location>
    <ligand>
        <name>Zn(2+)</name>
        <dbReference type="ChEBI" id="CHEBI:29105"/>
    </ligand>
</feature>
<dbReference type="GO" id="GO:0019843">
    <property type="term" value="F:rRNA binding"/>
    <property type="evidence" value="ECO:0007669"/>
    <property type="project" value="UniProtKB-KW"/>
</dbReference>
<keyword evidence="4 10" id="KW-0699">rRNA-binding</keyword>
<dbReference type="Pfam" id="PF03193">
    <property type="entry name" value="RsgA_GTPase"/>
    <property type="match status" value="1"/>
</dbReference>
<organism evidence="14 15">
    <name type="scientific">Caenimonas koreensis DSM 17982</name>
    <dbReference type="NCBI Taxonomy" id="1121255"/>
    <lineage>
        <taxon>Bacteria</taxon>
        <taxon>Pseudomonadati</taxon>
        <taxon>Pseudomonadota</taxon>
        <taxon>Betaproteobacteria</taxon>
        <taxon>Burkholderiales</taxon>
        <taxon>Comamonadaceae</taxon>
        <taxon>Caenimonas</taxon>
    </lineage>
</organism>
<keyword evidence="15" id="KW-1185">Reference proteome</keyword>
<keyword evidence="3 10" id="KW-0479">Metal-binding</keyword>
<dbReference type="InterPro" id="IPR027417">
    <property type="entry name" value="P-loop_NTPase"/>
</dbReference>
<accession>A0A844AWT8</accession>
<dbReference type="Gene3D" id="1.10.40.50">
    <property type="entry name" value="Probable gtpase engc, domain 3"/>
    <property type="match status" value="1"/>
</dbReference>
<feature type="binding site" evidence="10">
    <location>
        <position position="295"/>
    </location>
    <ligand>
        <name>Zn(2+)</name>
        <dbReference type="ChEBI" id="CHEBI:29105"/>
    </ligand>
</feature>
<evidence type="ECO:0000256" key="6">
    <source>
        <dbReference type="ARBA" id="ARBA00022801"/>
    </source>
</evidence>
<dbReference type="PANTHER" id="PTHR32120:SF10">
    <property type="entry name" value="SMALL RIBOSOMAL SUBUNIT BIOGENESIS GTPASE RSGA"/>
    <property type="match status" value="1"/>
</dbReference>
<reference evidence="14 15" key="1">
    <citation type="submission" date="2019-11" db="EMBL/GenBank/DDBJ databases">
        <title>Caenimonas koreensis gen. nov., sp. nov., isolated from activated sludge.</title>
        <authorList>
            <person name="Seung H.R."/>
        </authorList>
    </citation>
    <scope>NUCLEOTIDE SEQUENCE [LARGE SCALE GENOMIC DNA]</scope>
    <source>
        <strain evidence="14 15">EMB320</strain>
    </source>
</reference>
<dbReference type="GO" id="GO:0005737">
    <property type="term" value="C:cytoplasm"/>
    <property type="evidence" value="ECO:0007669"/>
    <property type="project" value="UniProtKB-SubCell"/>
</dbReference>
<gene>
    <name evidence="10 14" type="primary">rsgA</name>
    <name evidence="14" type="ORF">GHT07_17065</name>
</gene>
<feature type="domain" description="CP-type G" evidence="13">
    <location>
        <begin position="112"/>
        <end position="272"/>
    </location>
</feature>
<evidence type="ECO:0000313" key="15">
    <source>
        <dbReference type="Proteomes" id="UP000487350"/>
    </source>
</evidence>
<dbReference type="OrthoDB" id="9809485at2"/>
<dbReference type="InterPro" id="IPR030378">
    <property type="entry name" value="G_CP_dom"/>
</dbReference>
<dbReference type="GO" id="GO:0005525">
    <property type="term" value="F:GTP binding"/>
    <property type="evidence" value="ECO:0007669"/>
    <property type="project" value="UniProtKB-UniRule"/>
</dbReference>
<evidence type="ECO:0000256" key="11">
    <source>
        <dbReference type="SAM" id="MobiDB-lite"/>
    </source>
</evidence>
<dbReference type="PANTHER" id="PTHR32120">
    <property type="entry name" value="SMALL RIBOSOMAL SUBUNIT BIOGENESIS GTPASE RSGA"/>
    <property type="match status" value="1"/>
</dbReference>
<dbReference type="GO" id="GO:0046872">
    <property type="term" value="F:metal ion binding"/>
    <property type="evidence" value="ECO:0007669"/>
    <property type="project" value="UniProtKB-KW"/>
</dbReference>
<evidence type="ECO:0000256" key="5">
    <source>
        <dbReference type="ARBA" id="ARBA00022741"/>
    </source>
</evidence>